<comment type="similarity">
    <text evidence="1">Belongs to the actin family.</text>
</comment>
<reference evidence="4" key="1">
    <citation type="submission" date="2022-07" db="EMBL/GenBank/DDBJ databases">
        <title>Fungi with potential for degradation of polypropylene.</title>
        <authorList>
            <person name="Gostincar C."/>
        </authorList>
    </citation>
    <scope>NUCLEOTIDE SEQUENCE</scope>
    <source>
        <strain evidence="4">EXF-13308</strain>
    </source>
</reference>
<feature type="region of interest" description="Disordered" evidence="3">
    <location>
        <begin position="1"/>
        <end position="22"/>
    </location>
</feature>
<dbReference type="AlphaFoldDB" id="A0AA38R4V3"/>
<dbReference type="SUPFAM" id="SSF53067">
    <property type="entry name" value="Actin-like ATPase domain"/>
    <property type="match status" value="2"/>
</dbReference>
<accession>A0AA38R4V3</accession>
<evidence type="ECO:0000313" key="4">
    <source>
        <dbReference type="EMBL" id="KAJ9137278.1"/>
    </source>
</evidence>
<evidence type="ECO:0000313" key="5">
    <source>
        <dbReference type="Proteomes" id="UP001174694"/>
    </source>
</evidence>
<evidence type="ECO:0000256" key="2">
    <source>
        <dbReference type="SAM" id="Coils"/>
    </source>
</evidence>
<organism evidence="4 5">
    <name type="scientific">Pleurostoma richardsiae</name>
    <dbReference type="NCBI Taxonomy" id="41990"/>
    <lineage>
        <taxon>Eukaryota</taxon>
        <taxon>Fungi</taxon>
        <taxon>Dikarya</taxon>
        <taxon>Ascomycota</taxon>
        <taxon>Pezizomycotina</taxon>
        <taxon>Sordariomycetes</taxon>
        <taxon>Sordariomycetidae</taxon>
        <taxon>Calosphaeriales</taxon>
        <taxon>Pleurostomataceae</taxon>
        <taxon>Pleurostoma</taxon>
    </lineage>
</organism>
<feature type="coiled-coil region" evidence="2">
    <location>
        <begin position="366"/>
        <end position="393"/>
    </location>
</feature>
<name>A0AA38R4V3_9PEZI</name>
<protein>
    <submittedName>
        <fullName evidence="4">Actin-like protein arp5</fullName>
    </submittedName>
</protein>
<comment type="caution">
    <text evidence="4">The sequence shown here is derived from an EMBL/GenBank/DDBJ whole genome shotgun (WGS) entry which is preliminary data.</text>
</comment>
<dbReference type="Pfam" id="PF00022">
    <property type="entry name" value="Actin"/>
    <property type="match status" value="2"/>
</dbReference>
<keyword evidence="2" id="KW-0175">Coiled coil</keyword>
<keyword evidence="5" id="KW-1185">Reference proteome</keyword>
<evidence type="ECO:0000256" key="1">
    <source>
        <dbReference type="RuleBase" id="RU000487"/>
    </source>
</evidence>
<dbReference type="Proteomes" id="UP001174694">
    <property type="component" value="Unassembled WGS sequence"/>
</dbReference>
<gene>
    <name evidence="4" type="ORF">NKR23_g9265</name>
</gene>
<feature type="compositionally biased region" description="Basic and acidic residues" evidence="3">
    <location>
        <begin position="486"/>
        <end position="499"/>
    </location>
</feature>
<dbReference type="FunFam" id="3.30.420.40:FF:000139">
    <property type="entry name" value="Chromatin remodeling complex subunit (Arp5)"/>
    <property type="match status" value="1"/>
</dbReference>
<dbReference type="Gene3D" id="3.90.640.10">
    <property type="entry name" value="Actin, Chain A, domain 4"/>
    <property type="match status" value="2"/>
</dbReference>
<dbReference type="FunFam" id="3.30.420.40:FF:000058">
    <property type="entry name" value="Putative actin-related protein 5"/>
    <property type="match status" value="1"/>
</dbReference>
<proteinExistence type="inferred from homology"/>
<feature type="region of interest" description="Disordered" evidence="3">
    <location>
        <begin position="484"/>
        <end position="541"/>
    </location>
</feature>
<sequence length="761" mass="86647">MAPSAIDELPTRPGPKADLPPPTLYPVKEARFERYIAPQHDGREKALAQPEGRAAIVIDNGSSAVRAGWSFESKPRLIVPPIMAKYRDRKLGKTFSFAGFDCYSDTTARGHIRNAFEAGTGIVSNWDVMEHVLDYVFLKLGMNGVEGNIDMPIVMTEAVANLPYSRKSMTEIIFECYGAPSLAYGIDSLFSYRYNEGNTGLVVSSSYSSTHVIPVYNQKGLLSQAIRLSWGGYHMAEYLLRLIRLKYDHFPGKLSLSQAEYMLRDHCYVSKDYDAELRTYLDWTGLEDRERIIQYPYTEEIIVQKSEEELARIAERKKESGRRLQEQAAKMRLERLMKKEQELEYYKDVQRRLVDQNKKETKRILDEAEVRDEAQLERQVKELEKTIKKARIKDLGGELEEEQQEEPVFDLLDVPDDQLDDAGLKAKRHQRLLKSNHEARARAKAEKEAEKARVAEEARLDEERRTNDLEGWLEEKRQARQATLQKIKERERLKQDLGNRKSLASQMRMKTIANLASDSPTGSGSSRKRRRGGDEDDFGADDADWGVYRNVAIGANADSDDEEGEENLDAAIKELEEDLLRYDPDFTYENTLEAQNNWTKSLLHAWQYGPRPHDEGSAAERHQIHLNVERIRVPEVVFQPSALAGLDQAGLVEIAGDILNQRLTAIPGLDRDDFLRDIFLTGGCTLFQNFDERLRSGLTALLPADSPLRIRRAKDALLDAWRGAAGWAGTPAWRAATVTKEEYNERGSEYIKEHDLGNAFA</sequence>
<evidence type="ECO:0000256" key="3">
    <source>
        <dbReference type="SAM" id="MobiDB-lite"/>
    </source>
</evidence>
<feature type="coiled-coil region" evidence="2">
    <location>
        <begin position="303"/>
        <end position="334"/>
    </location>
</feature>
<dbReference type="Gene3D" id="3.30.420.40">
    <property type="match status" value="4"/>
</dbReference>
<dbReference type="EMBL" id="JANBVO010000035">
    <property type="protein sequence ID" value="KAJ9137278.1"/>
    <property type="molecule type" value="Genomic_DNA"/>
</dbReference>
<dbReference type="InterPro" id="IPR043129">
    <property type="entry name" value="ATPase_NBD"/>
</dbReference>
<dbReference type="SMART" id="SM00268">
    <property type="entry name" value="ACTIN"/>
    <property type="match status" value="1"/>
</dbReference>
<feature type="region of interest" description="Disordered" evidence="3">
    <location>
        <begin position="435"/>
        <end position="464"/>
    </location>
</feature>
<dbReference type="CDD" id="cd10211">
    <property type="entry name" value="ASKHA_NBD_Arp5"/>
    <property type="match status" value="1"/>
</dbReference>
<dbReference type="InterPro" id="IPR004000">
    <property type="entry name" value="Actin"/>
</dbReference>
<dbReference type="PANTHER" id="PTHR11937">
    <property type="entry name" value="ACTIN"/>
    <property type="match status" value="1"/>
</dbReference>